<name>A0A2J7QEX2_9NEOP</name>
<dbReference type="AlphaFoldDB" id="A0A2J7QEX2"/>
<keyword evidence="2" id="KW-1185">Reference proteome</keyword>
<dbReference type="EMBL" id="NEVH01015305">
    <property type="protein sequence ID" value="PNF27093.1"/>
    <property type="molecule type" value="Genomic_DNA"/>
</dbReference>
<evidence type="ECO:0000313" key="2">
    <source>
        <dbReference type="Proteomes" id="UP000235965"/>
    </source>
</evidence>
<organism evidence="1 2">
    <name type="scientific">Cryptotermes secundus</name>
    <dbReference type="NCBI Taxonomy" id="105785"/>
    <lineage>
        <taxon>Eukaryota</taxon>
        <taxon>Metazoa</taxon>
        <taxon>Ecdysozoa</taxon>
        <taxon>Arthropoda</taxon>
        <taxon>Hexapoda</taxon>
        <taxon>Insecta</taxon>
        <taxon>Pterygota</taxon>
        <taxon>Neoptera</taxon>
        <taxon>Polyneoptera</taxon>
        <taxon>Dictyoptera</taxon>
        <taxon>Blattodea</taxon>
        <taxon>Blattoidea</taxon>
        <taxon>Termitoidae</taxon>
        <taxon>Kalotermitidae</taxon>
        <taxon>Cryptotermitinae</taxon>
        <taxon>Cryptotermes</taxon>
    </lineage>
</organism>
<protein>
    <submittedName>
        <fullName evidence="1">Uncharacterized protein</fullName>
    </submittedName>
</protein>
<gene>
    <name evidence="1" type="ORF">B7P43_G08546</name>
</gene>
<dbReference type="Proteomes" id="UP000235965">
    <property type="component" value="Unassembled WGS sequence"/>
</dbReference>
<evidence type="ECO:0000313" key="1">
    <source>
        <dbReference type="EMBL" id="PNF27093.1"/>
    </source>
</evidence>
<proteinExistence type="predicted"/>
<sequence length="51" mass="6174">MHNHNGTTAAIMLMNQHELRELHTKELYFNQHFPIRKGKFLDEDKDQVLPW</sequence>
<dbReference type="InParanoid" id="A0A2J7QEX2"/>
<dbReference type="OrthoDB" id="8189408at2759"/>
<reference evidence="1 2" key="1">
    <citation type="submission" date="2017-12" db="EMBL/GenBank/DDBJ databases">
        <title>Hemimetabolous genomes reveal molecular basis of termite eusociality.</title>
        <authorList>
            <person name="Harrison M.C."/>
            <person name="Jongepier E."/>
            <person name="Robertson H.M."/>
            <person name="Arning N."/>
            <person name="Bitard-Feildel T."/>
            <person name="Chao H."/>
            <person name="Childers C.P."/>
            <person name="Dinh H."/>
            <person name="Doddapaneni H."/>
            <person name="Dugan S."/>
            <person name="Gowin J."/>
            <person name="Greiner C."/>
            <person name="Han Y."/>
            <person name="Hu H."/>
            <person name="Hughes D.S.T."/>
            <person name="Huylmans A.-K."/>
            <person name="Kemena C."/>
            <person name="Kremer L.P.M."/>
            <person name="Lee S.L."/>
            <person name="Lopez-Ezquerra A."/>
            <person name="Mallet L."/>
            <person name="Monroy-Kuhn J.M."/>
            <person name="Moser A."/>
            <person name="Murali S.C."/>
            <person name="Muzny D.M."/>
            <person name="Otani S."/>
            <person name="Piulachs M.-D."/>
            <person name="Poelchau M."/>
            <person name="Qu J."/>
            <person name="Schaub F."/>
            <person name="Wada-Katsumata A."/>
            <person name="Worley K.C."/>
            <person name="Xie Q."/>
            <person name="Ylla G."/>
            <person name="Poulsen M."/>
            <person name="Gibbs R.A."/>
            <person name="Schal C."/>
            <person name="Richards S."/>
            <person name="Belles X."/>
            <person name="Korb J."/>
            <person name="Bornberg-Bauer E."/>
        </authorList>
    </citation>
    <scope>NUCLEOTIDE SEQUENCE [LARGE SCALE GENOMIC DNA]</scope>
    <source>
        <tissue evidence="1">Whole body</tissue>
    </source>
</reference>
<accession>A0A2J7QEX2</accession>
<comment type="caution">
    <text evidence="1">The sequence shown here is derived from an EMBL/GenBank/DDBJ whole genome shotgun (WGS) entry which is preliminary data.</text>
</comment>